<dbReference type="Pfam" id="PF01042">
    <property type="entry name" value="Ribonuc_L-PSP"/>
    <property type="match status" value="1"/>
</dbReference>
<reference evidence="1 2" key="1">
    <citation type="submission" date="2015-01" db="EMBL/GenBank/DDBJ databases">
        <title>Rufibacter sp./DG31D/ whole genome sequencing.</title>
        <authorList>
            <person name="Kim M.K."/>
            <person name="Srinivasan S."/>
            <person name="Lee J.-J."/>
        </authorList>
    </citation>
    <scope>NUCLEOTIDE SEQUENCE [LARGE SCALE GENOMIC DNA]</scope>
    <source>
        <strain evidence="1 2">DG31D</strain>
    </source>
</reference>
<evidence type="ECO:0000313" key="1">
    <source>
        <dbReference type="EMBL" id="AKQ46834.1"/>
    </source>
</evidence>
<dbReference type="KEGG" id="ruf:TH63_16295"/>
<dbReference type="CDD" id="cd06154">
    <property type="entry name" value="YjgF_YER057c_UK114_like_6"/>
    <property type="match status" value="1"/>
</dbReference>
<dbReference type="STRING" id="1379910.TH63_16295"/>
<protein>
    <submittedName>
        <fullName evidence="1">Endoribonuclease L-PSP</fullName>
    </submittedName>
</protein>
<dbReference type="Proteomes" id="UP000036458">
    <property type="component" value="Chromosome"/>
</dbReference>
<organism evidence="1 2">
    <name type="scientific">Rufibacter radiotolerans</name>
    <dbReference type="NCBI Taxonomy" id="1379910"/>
    <lineage>
        <taxon>Bacteria</taxon>
        <taxon>Pseudomonadati</taxon>
        <taxon>Bacteroidota</taxon>
        <taxon>Cytophagia</taxon>
        <taxon>Cytophagales</taxon>
        <taxon>Hymenobacteraceae</taxon>
        <taxon>Rufibacter</taxon>
    </lineage>
</organism>
<dbReference type="InterPro" id="IPR035959">
    <property type="entry name" value="RutC-like_sf"/>
</dbReference>
<evidence type="ECO:0000313" key="2">
    <source>
        <dbReference type="Proteomes" id="UP000036458"/>
    </source>
</evidence>
<gene>
    <name evidence="1" type="ORF">TH63_16295</name>
</gene>
<dbReference type="OrthoDB" id="9799840at2"/>
<proteinExistence type="predicted"/>
<dbReference type="PANTHER" id="PTHR43857:SF1">
    <property type="entry name" value="YJGH FAMILY PROTEIN"/>
    <property type="match status" value="1"/>
</dbReference>
<dbReference type="PATRIC" id="fig|1379910.4.peg.3553"/>
<name>A0A0H4VSS5_9BACT</name>
<dbReference type="Gene3D" id="3.30.1330.40">
    <property type="entry name" value="RutC-like"/>
    <property type="match status" value="1"/>
</dbReference>
<dbReference type="PANTHER" id="PTHR43857">
    <property type="entry name" value="BLR7761 PROTEIN"/>
    <property type="match status" value="1"/>
</dbReference>
<accession>A0A0H4VSS5</accession>
<dbReference type="InterPro" id="IPR006175">
    <property type="entry name" value="YjgF/YER057c/UK114"/>
</dbReference>
<dbReference type="SUPFAM" id="SSF55298">
    <property type="entry name" value="YjgF-like"/>
    <property type="match status" value="1"/>
</dbReference>
<sequence>MSTKTTRELFSSGAPWESTVGYSRAVRVGPLIEVAGTTAVENGQVIAPGDAYGQTKHILQKIERVLQEAGASLEDVVRTRLFVTDISQWEAIGRAHGEFFHSIRPATSMVEVKALIDPAMLVEIEATAYCG</sequence>
<dbReference type="EMBL" id="CP010777">
    <property type="protein sequence ID" value="AKQ46834.1"/>
    <property type="molecule type" value="Genomic_DNA"/>
</dbReference>
<dbReference type="AlphaFoldDB" id="A0A0H4VSS5"/>
<dbReference type="RefSeq" id="WP_048921880.1">
    <property type="nucleotide sequence ID" value="NZ_CP010777.1"/>
</dbReference>
<keyword evidence="2" id="KW-1185">Reference proteome</keyword>